<gene>
    <name evidence="13" type="ORF">CXB77_09410</name>
</gene>
<dbReference type="SUPFAM" id="SSF56176">
    <property type="entry name" value="FAD-binding/transporter-associated domain-like"/>
    <property type="match status" value="1"/>
</dbReference>
<keyword evidence="3 9" id="KW-0812">Transmembrane</keyword>
<protein>
    <recommendedName>
        <fullName evidence="15">HlyC/CorC family transporter</fullName>
    </recommendedName>
</protein>
<evidence type="ECO:0000256" key="5">
    <source>
        <dbReference type="ARBA" id="ARBA00022989"/>
    </source>
</evidence>
<dbReference type="AlphaFoldDB" id="A0A2S7XQL7"/>
<feature type="domain" description="CBS" evidence="11">
    <location>
        <begin position="287"/>
        <end position="344"/>
    </location>
</feature>
<evidence type="ECO:0000313" key="14">
    <source>
        <dbReference type="Proteomes" id="UP000239936"/>
    </source>
</evidence>
<dbReference type="GO" id="GO:0005886">
    <property type="term" value="C:plasma membrane"/>
    <property type="evidence" value="ECO:0007669"/>
    <property type="project" value="UniProtKB-SubCell"/>
</dbReference>
<proteinExistence type="predicted"/>
<evidence type="ECO:0000256" key="8">
    <source>
        <dbReference type="PROSITE-ProRule" id="PRU00703"/>
    </source>
</evidence>
<dbReference type="InterPro" id="IPR036318">
    <property type="entry name" value="FAD-bd_PCMH-like_sf"/>
</dbReference>
<dbReference type="SMART" id="SM01091">
    <property type="entry name" value="CorC_HlyC"/>
    <property type="match status" value="1"/>
</dbReference>
<keyword evidence="2" id="KW-1003">Cell membrane</keyword>
<evidence type="ECO:0000256" key="7">
    <source>
        <dbReference type="ARBA" id="ARBA00023136"/>
    </source>
</evidence>
<evidence type="ECO:0000256" key="9">
    <source>
        <dbReference type="PROSITE-ProRule" id="PRU01193"/>
    </source>
</evidence>
<dbReference type="InterPro" id="IPR046342">
    <property type="entry name" value="CBS_dom_sf"/>
</dbReference>
<dbReference type="PANTHER" id="PTHR43099:SF5">
    <property type="entry name" value="HLYC_CORC FAMILY TRANSPORTER"/>
    <property type="match status" value="1"/>
</dbReference>
<dbReference type="GO" id="GO:0050660">
    <property type="term" value="F:flavin adenine dinucleotide binding"/>
    <property type="evidence" value="ECO:0007669"/>
    <property type="project" value="InterPro"/>
</dbReference>
<dbReference type="CDD" id="cd04590">
    <property type="entry name" value="CBS_pair_CorC_HlyC_assoc"/>
    <property type="match status" value="1"/>
</dbReference>
<name>A0A2S7XQL7_9GAMM</name>
<dbReference type="Gene3D" id="3.30.465.10">
    <property type="match status" value="1"/>
</dbReference>
<dbReference type="EMBL" id="PPGH01000035">
    <property type="protein sequence ID" value="PQJ96044.1"/>
    <property type="molecule type" value="Genomic_DNA"/>
</dbReference>
<dbReference type="OrthoDB" id="9797674at2"/>
<keyword evidence="14" id="KW-1185">Reference proteome</keyword>
<organism evidence="13 14">
    <name type="scientific">Chromatium okenii</name>
    <dbReference type="NCBI Taxonomy" id="61644"/>
    <lineage>
        <taxon>Bacteria</taxon>
        <taxon>Pseudomonadati</taxon>
        <taxon>Pseudomonadota</taxon>
        <taxon>Gammaproteobacteria</taxon>
        <taxon>Chromatiales</taxon>
        <taxon>Chromatiaceae</taxon>
        <taxon>Chromatium</taxon>
    </lineage>
</organism>
<dbReference type="Gene3D" id="3.10.580.10">
    <property type="entry name" value="CBS-domain"/>
    <property type="match status" value="1"/>
</dbReference>
<feature type="transmembrane region" description="Helical" evidence="10">
    <location>
        <begin position="137"/>
        <end position="159"/>
    </location>
</feature>
<dbReference type="PANTHER" id="PTHR43099">
    <property type="entry name" value="UPF0053 PROTEIN YRKA"/>
    <property type="match status" value="1"/>
</dbReference>
<comment type="subcellular location">
    <subcellularLocation>
        <location evidence="1">Cell membrane</location>
        <topology evidence="1">Multi-pass membrane protein</topology>
    </subcellularLocation>
</comment>
<dbReference type="InterPro" id="IPR051676">
    <property type="entry name" value="UPF0053_domain"/>
</dbReference>
<dbReference type="InterPro" id="IPR016169">
    <property type="entry name" value="FAD-bd_PCMH_sub2"/>
</dbReference>
<keyword evidence="5 9" id="KW-1133">Transmembrane helix</keyword>
<keyword evidence="6 8" id="KW-0129">CBS domain</keyword>
<evidence type="ECO:0000313" key="13">
    <source>
        <dbReference type="EMBL" id="PQJ96044.1"/>
    </source>
</evidence>
<evidence type="ECO:0000256" key="2">
    <source>
        <dbReference type="ARBA" id="ARBA00022475"/>
    </source>
</evidence>
<evidence type="ECO:0000259" key="11">
    <source>
        <dbReference type="PROSITE" id="PS51371"/>
    </source>
</evidence>
<evidence type="ECO:0000259" key="12">
    <source>
        <dbReference type="PROSITE" id="PS51846"/>
    </source>
</evidence>
<dbReference type="SUPFAM" id="SSF54631">
    <property type="entry name" value="CBS-domain pair"/>
    <property type="match status" value="1"/>
</dbReference>
<evidence type="ECO:0000256" key="3">
    <source>
        <dbReference type="ARBA" id="ARBA00022692"/>
    </source>
</evidence>
<keyword evidence="4" id="KW-0677">Repeat</keyword>
<feature type="domain" description="CBS" evidence="11">
    <location>
        <begin position="223"/>
        <end position="283"/>
    </location>
</feature>
<feature type="domain" description="CNNM transmembrane" evidence="12">
    <location>
        <begin position="1"/>
        <end position="203"/>
    </location>
</feature>
<evidence type="ECO:0008006" key="15">
    <source>
        <dbReference type="Google" id="ProtNLM"/>
    </source>
</evidence>
<dbReference type="InterPro" id="IPR005170">
    <property type="entry name" value="Transptr-assoc_dom"/>
</dbReference>
<evidence type="ECO:0000256" key="6">
    <source>
        <dbReference type="ARBA" id="ARBA00023122"/>
    </source>
</evidence>
<dbReference type="Pfam" id="PF03471">
    <property type="entry name" value="CorC_HlyC"/>
    <property type="match status" value="1"/>
</dbReference>
<evidence type="ECO:0000256" key="4">
    <source>
        <dbReference type="ARBA" id="ARBA00022737"/>
    </source>
</evidence>
<dbReference type="PROSITE" id="PS51846">
    <property type="entry name" value="CNNM"/>
    <property type="match status" value="1"/>
</dbReference>
<dbReference type="Pfam" id="PF00571">
    <property type="entry name" value="CBS"/>
    <property type="match status" value="2"/>
</dbReference>
<dbReference type="Pfam" id="PF01595">
    <property type="entry name" value="CNNM"/>
    <property type="match status" value="1"/>
</dbReference>
<evidence type="ECO:0000256" key="10">
    <source>
        <dbReference type="SAM" id="Phobius"/>
    </source>
</evidence>
<dbReference type="InterPro" id="IPR002550">
    <property type="entry name" value="CNNM"/>
</dbReference>
<keyword evidence="7 9" id="KW-0472">Membrane</keyword>
<dbReference type="InterPro" id="IPR000644">
    <property type="entry name" value="CBS_dom"/>
</dbReference>
<accession>A0A2S7XQL7</accession>
<feature type="transmembrane region" description="Helical" evidence="10">
    <location>
        <begin position="101"/>
        <end position="125"/>
    </location>
</feature>
<dbReference type="RefSeq" id="WP_105073681.1">
    <property type="nucleotide sequence ID" value="NZ_PPGH01000035.1"/>
</dbReference>
<sequence length="436" mass="49583">MEHNFLLITVAFLLVLLNGFFVAAEFGLVKLRQTRVKAIAKTNGWRGRVLIQVHQQLDTYLSACQLGITLASLGLGWIGEPAFAQLLHPLLILVGVESEQLIHTIAFSIAFFMISYLHIVVGELAPKSIAIRFPDRVGVLTAAPLYAFYWLMYPLIWILNHSSNWLLKTIKLDNAQHHETYYSTEELKVILRASRADDRYTSDEWRALAQALDFRNLEVADLMRPFREAIVLLKTNNLETNLERVVQHRYSRYPYVNEQGQVEAVIHLKDIFFALRQKECLTTLDGLARPVLIVSPSLPASDLLRRFRQGAPHFAVIAYQEKHPLGFITLDNLLGALVGEIRDEFRQSQNEWMKLDDDTLIGKGSLSVFTLERALGIDIEETTADSVGGLILQQLGDLPEEGQRISFEKFDVVVKKMSGPRIMLVRIYPQENTNKM</sequence>
<evidence type="ECO:0000256" key="1">
    <source>
        <dbReference type="ARBA" id="ARBA00004651"/>
    </source>
</evidence>
<comment type="caution">
    <text evidence="13">The sequence shown here is derived from an EMBL/GenBank/DDBJ whole genome shotgun (WGS) entry which is preliminary data.</text>
</comment>
<feature type="transmembrane region" description="Helical" evidence="10">
    <location>
        <begin position="6"/>
        <end position="29"/>
    </location>
</feature>
<reference evidence="13 14" key="1">
    <citation type="submission" date="2018-01" db="EMBL/GenBank/DDBJ databases">
        <title>The complete genome sequence of Chromatium okenii LaCa, a purple sulfur bacterium with a turbulent life.</title>
        <authorList>
            <person name="Luedin S.M."/>
            <person name="Liechti N."/>
            <person name="Storelli N."/>
            <person name="Danza F."/>
            <person name="Wittwer M."/>
            <person name="Pothier J.F."/>
            <person name="Tonolla M.A."/>
        </authorList>
    </citation>
    <scope>NUCLEOTIDE SEQUENCE [LARGE SCALE GENOMIC DNA]</scope>
    <source>
        <strain evidence="13 14">LaCa</strain>
    </source>
</reference>
<dbReference type="Proteomes" id="UP000239936">
    <property type="component" value="Unassembled WGS sequence"/>
</dbReference>
<dbReference type="InterPro" id="IPR044751">
    <property type="entry name" value="Ion_transp-like_CBS"/>
</dbReference>
<dbReference type="PROSITE" id="PS51371">
    <property type="entry name" value="CBS"/>
    <property type="match status" value="2"/>
</dbReference>